<gene>
    <name evidence="1" type="ORF">GGX14DRAFT_352528</name>
</gene>
<evidence type="ECO:0000313" key="1">
    <source>
        <dbReference type="EMBL" id="KAJ7222304.1"/>
    </source>
</evidence>
<evidence type="ECO:0000313" key="2">
    <source>
        <dbReference type="Proteomes" id="UP001219525"/>
    </source>
</evidence>
<protein>
    <submittedName>
        <fullName evidence="1">Uncharacterized protein</fullName>
    </submittedName>
</protein>
<reference evidence="1" key="1">
    <citation type="submission" date="2023-03" db="EMBL/GenBank/DDBJ databases">
        <title>Massive genome expansion in bonnet fungi (Mycena s.s.) driven by repeated elements and novel gene families across ecological guilds.</title>
        <authorList>
            <consortium name="Lawrence Berkeley National Laboratory"/>
            <person name="Harder C.B."/>
            <person name="Miyauchi S."/>
            <person name="Viragh M."/>
            <person name="Kuo A."/>
            <person name="Thoen E."/>
            <person name="Andreopoulos B."/>
            <person name="Lu D."/>
            <person name="Skrede I."/>
            <person name="Drula E."/>
            <person name="Henrissat B."/>
            <person name="Morin E."/>
            <person name="Kohler A."/>
            <person name="Barry K."/>
            <person name="LaButti K."/>
            <person name="Morin E."/>
            <person name="Salamov A."/>
            <person name="Lipzen A."/>
            <person name="Mereny Z."/>
            <person name="Hegedus B."/>
            <person name="Baldrian P."/>
            <person name="Stursova M."/>
            <person name="Weitz H."/>
            <person name="Taylor A."/>
            <person name="Grigoriev I.V."/>
            <person name="Nagy L.G."/>
            <person name="Martin F."/>
            <person name="Kauserud H."/>
        </authorList>
    </citation>
    <scope>NUCLEOTIDE SEQUENCE</scope>
    <source>
        <strain evidence="1">9144</strain>
    </source>
</reference>
<dbReference type="EMBL" id="JARJCW010000007">
    <property type="protein sequence ID" value="KAJ7222304.1"/>
    <property type="molecule type" value="Genomic_DNA"/>
</dbReference>
<organism evidence="1 2">
    <name type="scientific">Mycena pura</name>
    <dbReference type="NCBI Taxonomy" id="153505"/>
    <lineage>
        <taxon>Eukaryota</taxon>
        <taxon>Fungi</taxon>
        <taxon>Dikarya</taxon>
        <taxon>Basidiomycota</taxon>
        <taxon>Agaricomycotina</taxon>
        <taxon>Agaricomycetes</taxon>
        <taxon>Agaricomycetidae</taxon>
        <taxon>Agaricales</taxon>
        <taxon>Marasmiineae</taxon>
        <taxon>Mycenaceae</taxon>
        <taxon>Mycena</taxon>
    </lineage>
</organism>
<sequence>IEFVQGTLRGKYTDFKVFGGLVQKVDRIERGVGMQNFTCLGRDGTYPKHPQSAGGQSFEHRSFRYVRLVLMHA</sequence>
<proteinExistence type="predicted"/>
<name>A0AAD6YKS1_9AGAR</name>
<accession>A0AAD6YKS1</accession>
<feature type="non-terminal residue" evidence="1">
    <location>
        <position position="1"/>
    </location>
</feature>
<keyword evidence="2" id="KW-1185">Reference proteome</keyword>
<dbReference type="AlphaFoldDB" id="A0AAD6YKS1"/>
<comment type="caution">
    <text evidence="1">The sequence shown here is derived from an EMBL/GenBank/DDBJ whole genome shotgun (WGS) entry which is preliminary data.</text>
</comment>
<dbReference type="Proteomes" id="UP001219525">
    <property type="component" value="Unassembled WGS sequence"/>
</dbReference>